<feature type="transmembrane region" description="Helical" evidence="1">
    <location>
        <begin position="171"/>
        <end position="193"/>
    </location>
</feature>
<keyword evidence="1" id="KW-0472">Membrane</keyword>
<feature type="transmembrane region" description="Helical" evidence="1">
    <location>
        <begin position="106"/>
        <end position="125"/>
    </location>
</feature>
<feature type="transmembrane region" description="Helical" evidence="1">
    <location>
        <begin position="513"/>
        <end position="536"/>
    </location>
</feature>
<evidence type="ECO:0000313" key="2">
    <source>
        <dbReference type="EMBL" id="QEE17049.1"/>
    </source>
</evidence>
<feature type="transmembrane region" description="Helical" evidence="1">
    <location>
        <begin position="49"/>
        <end position="71"/>
    </location>
</feature>
<sequence length="572" mass="64516">MKSKELYKISNYVYNESFLQSHLDMSGANVSSVMEKMEKNKKYIKNQVIFTKIIMVLYVSFLIFLPITGYLQIQNAINEGVSITWVLFLGGAVNGAYFLFQFAYLLMFGMFSSTGLFTGNLFHWISTLPIKRKDMNKIGMMTLFRVIDAQFIALMLIFPLATAIITKSIIITLISLGLSTLNTIFSFNVLIILSKKFAGVIKGADSNAKGSNLARILFLVGYLATTMFAVIGIQFLPEVINSLYYQVPPNLALFETLNQWISLIPFPVSGGYLLTSFLIGLNNVGMNLILPILVGLAIFALIDYVMLKKSLKIMNDVIISRSDSKKQNFKVSTVSDVSVTVVSPIKAFFQRDKSMILRDIQAIIFIIIPVILPWIPFFIMIRPETGFVEIEGFGVMELIYCVMGATMNILGLTMVEKSGATINASLPIIVRDQVKARLKWAFSIIPLGTLLPVVMYIGNSLFWDVFIIQISISFVGLLIGTFSLLLWIRLFGKMKKKYVLDEIHFRYKIAKNILIVVIDFILLVLLTIGFVILLNSWNLSKFSIIIFPIELVLALILYLVYNKMFPKPKKIN</sequence>
<gene>
    <name evidence="2" type="ORF">DSAG12_02881</name>
</gene>
<dbReference type="EMBL" id="CP042905">
    <property type="protein sequence ID" value="QEE17049.1"/>
    <property type="molecule type" value="Genomic_DNA"/>
</dbReference>
<dbReference type="GeneID" id="41330859"/>
<name>A0A5B9DCL6_9ARCH</name>
<feature type="transmembrane region" description="Helical" evidence="1">
    <location>
        <begin position="213"/>
        <end position="237"/>
    </location>
</feature>
<reference evidence="2 3" key="2">
    <citation type="journal article" date="2024" name="Int. J. Syst. Evol. Microbiol.">
        <title>Promethearchaeum syntrophicum gen. nov., sp. nov., an anaerobic, obligately syntrophic archaeon, the first isolate of the lineage 'Asgard' archaea, and proposal of the new archaeal phylum Promethearchaeota phyl. nov. and kingdom Promethearchaeati regn. nov.</title>
        <authorList>
            <person name="Imachi H."/>
            <person name="Nobu M.K."/>
            <person name="Kato S."/>
            <person name="Takaki Y."/>
            <person name="Miyazaki M."/>
            <person name="Miyata M."/>
            <person name="Ogawara M."/>
            <person name="Saito Y."/>
            <person name="Sakai S."/>
            <person name="Tahara Y.O."/>
            <person name="Takano Y."/>
            <person name="Tasumi E."/>
            <person name="Uematsu K."/>
            <person name="Yoshimura T."/>
            <person name="Itoh T."/>
            <person name="Ohkuma M."/>
            <person name="Takai K."/>
        </authorList>
    </citation>
    <scope>NUCLEOTIDE SEQUENCE [LARGE SCALE GENOMIC DNA]</scope>
    <source>
        <strain evidence="2 3">MK-D1</strain>
    </source>
</reference>
<proteinExistence type="predicted"/>
<accession>A0A5B9DCL6</accession>
<feature type="transmembrane region" description="Helical" evidence="1">
    <location>
        <begin position="393"/>
        <end position="415"/>
    </location>
</feature>
<feature type="transmembrane region" description="Helical" evidence="1">
    <location>
        <begin position="465"/>
        <end position="492"/>
    </location>
</feature>
<keyword evidence="3" id="KW-1185">Reference proteome</keyword>
<protein>
    <submittedName>
        <fullName evidence="2">Uncharacterized protein</fullName>
    </submittedName>
</protein>
<dbReference type="AlphaFoldDB" id="A0A5B9DCL6"/>
<feature type="transmembrane region" description="Helical" evidence="1">
    <location>
        <begin position="257"/>
        <end position="281"/>
    </location>
</feature>
<keyword evidence="1" id="KW-1133">Transmembrane helix</keyword>
<dbReference type="Proteomes" id="UP000321408">
    <property type="component" value="Chromosome"/>
</dbReference>
<feature type="transmembrane region" description="Helical" evidence="1">
    <location>
        <begin position="361"/>
        <end position="381"/>
    </location>
</feature>
<organism evidence="2 3">
    <name type="scientific">Promethearchaeum syntrophicum</name>
    <dbReference type="NCBI Taxonomy" id="2594042"/>
    <lineage>
        <taxon>Archaea</taxon>
        <taxon>Promethearchaeati</taxon>
        <taxon>Promethearchaeota</taxon>
        <taxon>Promethearchaeia</taxon>
        <taxon>Promethearchaeales</taxon>
        <taxon>Promethearchaeaceae</taxon>
        <taxon>Promethearchaeum</taxon>
    </lineage>
</organism>
<dbReference type="RefSeq" id="WP_147663968.1">
    <property type="nucleotide sequence ID" value="NZ_CP042905.2"/>
</dbReference>
<keyword evidence="1" id="KW-0812">Transmembrane</keyword>
<feature type="transmembrane region" description="Helical" evidence="1">
    <location>
        <begin position="327"/>
        <end position="349"/>
    </location>
</feature>
<feature type="transmembrane region" description="Helical" evidence="1">
    <location>
        <begin position="146"/>
        <end position="165"/>
    </location>
</feature>
<dbReference type="KEGG" id="psyt:DSAG12_02881"/>
<reference evidence="2 3" key="1">
    <citation type="journal article" date="2020" name="Nature">
        <title>Isolation of an archaeon at the prokaryote-eukaryote interface.</title>
        <authorList>
            <person name="Imachi H."/>
            <person name="Nobu M.K."/>
            <person name="Nakahara N."/>
            <person name="Morono Y."/>
            <person name="Ogawara M."/>
            <person name="Takaki Y."/>
            <person name="Takano Y."/>
            <person name="Uematsu K."/>
            <person name="Ikuta T."/>
            <person name="Ito M."/>
            <person name="Matsui Y."/>
            <person name="Miyazaki M."/>
            <person name="Murata K."/>
            <person name="Saito Y."/>
            <person name="Sakai S."/>
            <person name="Song C."/>
            <person name="Tasumi E."/>
            <person name="Yamanaka Y."/>
            <person name="Yamaguchi T."/>
            <person name="Kamagata Y."/>
            <person name="Tamaki H."/>
            <person name="Takai K."/>
        </authorList>
    </citation>
    <scope>NUCLEOTIDE SEQUENCE [LARGE SCALE GENOMIC DNA]</scope>
    <source>
        <strain evidence="2 3">MK-D1</strain>
    </source>
</reference>
<feature type="transmembrane region" description="Helical" evidence="1">
    <location>
        <begin position="288"/>
        <end position="307"/>
    </location>
</feature>
<evidence type="ECO:0000256" key="1">
    <source>
        <dbReference type="SAM" id="Phobius"/>
    </source>
</evidence>
<feature type="transmembrane region" description="Helical" evidence="1">
    <location>
        <begin position="542"/>
        <end position="561"/>
    </location>
</feature>
<feature type="transmembrane region" description="Helical" evidence="1">
    <location>
        <begin position="436"/>
        <end position="459"/>
    </location>
</feature>
<evidence type="ECO:0000313" key="3">
    <source>
        <dbReference type="Proteomes" id="UP000321408"/>
    </source>
</evidence>